<dbReference type="PROSITE" id="PS51257">
    <property type="entry name" value="PROKAR_LIPOPROTEIN"/>
    <property type="match status" value="1"/>
</dbReference>
<accession>A0A0K0Y620</accession>
<dbReference type="Proteomes" id="UP000067444">
    <property type="component" value="Chromosome"/>
</dbReference>
<evidence type="ECO:0000313" key="1">
    <source>
        <dbReference type="EMBL" id="AKS46282.1"/>
    </source>
</evidence>
<dbReference type="KEGG" id="otm:OSB_17360"/>
<name>A0A0K0Y620_9RHOB</name>
<dbReference type="AlphaFoldDB" id="A0A0K0Y620"/>
<organism evidence="1 2">
    <name type="scientific">Octadecabacter temperatus</name>
    <dbReference type="NCBI Taxonomy" id="1458307"/>
    <lineage>
        <taxon>Bacteria</taxon>
        <taxon>Pseudomonadati</taxon>
        <taxon>Pseudomonadota</taxon>
        <taxon>Alphaproteobacteria</taxon>
        <taxon>Rhodobacterales</taxon>
        <taxon>Roseobacteraceae</taxon>
        <taxon>Octadecabacter</taxon>
    </lineage>
</organism>
<protein>
    <submittedName>
        <fullName evidence="1">Uncharacterized protein</fullName>
    </submittedName>
</protein>
<dbReference type="EMBL" id="CP012160">
    <property type="protein sequence ID" value="AKS46282.1"/>
    <property type="molecule type" value="Genomic_DNA"/>
</dbReference>
<dbReference type="OrthoDB" id="7426809at2"/>
<evidence type="ECO:0000313" key="2">
    <source>
        <dbReference type="Proteomes" id="UP000067444"/>
    </source>
</evidence>
<gene>
    <name evidence="1" type="ORF">OSB_17360</name>
</gene>
<dbReference type="STRING" id="1458307.OSB_17360"/>
<sequence length="98" mass="10638">MKSIITKMIAGGCLLGLAGCMMVPADFIWGDNASQWANDGDCDDPRFTGPMAHTLLLPEDALHDANDCRALFLDGKVQMRSNYQQGVTYENPGYVGPN</sequence>
<proteinExistence type="predicted"/>
<dbReference type="RefSeq" id="WP_049834590.1">
    <property type="nucleotide sequence ID" value="NZ_CP012160.1"/>
</dbReference>
<keyword evidence="2" id="KW-1185">Reference proteome</keyword>
<reference evidence="1 2" key="1">
    <citation type="journal article" date="2015" name="Genome Announc.">
        <title>Closed Genome Sequence of Octadecabacter temperatus SB1, the First Mesophilic Species of the Genus Octadecabacter.</title>
        <authorList>
            <person name="Voget S."/>
            <person name="Billerbeck S."/>
            <person name="Simon M."/>
            <person name="Daniel R."/>
        </authorList>
    </citation>
    <scope>NUCLEOTIDE SEQUENCE [LARGE SCALE GENOMIC DNA]</scope>
    <source>
        <strain evidence="1 2">SB1</strain>
    </source>
</reference>